<feature type="compositionally biased region" description="Acidic residues" evidence="1">
    <location>
        <begin position="39"/>
        <end position="56"/>
    </location>
</feature>
<comment type="caution">
    <text evidence="3">The sequence shown here is derived from an EMBL/GenBank/DDBJ whole genome shotgun (WGS) entry which is preliminary data.</text>
</comment>
<feature type="signal peptide" evidence="2">
    <location>
        <begin position="1"/>
        <end position="19"/>
    </location>
</feature>
<dbReference type="PROSITE" id="PS51257">
    <property type="entry name" value="PROKAR_LIPOPROTEIN"/>
    <property type="match status" value="1"/>
</dbReference>
<organism evidence="3 4">
    <name type="scientific">Candidatus Solincola sediminis</name>
    <dbReference type="NCBI Taxonomy" id="1797199"/>
    <lineage>
        <taxon>Bacteria</taxon>
        <taxon>Bacillati</taxon>
        <taxon>Actinomycetota</taxon>
        <taxon>Candidatus Geothermincolia</taxon>
        <taxon>Candidatus Geothermincolales</taxon>
        <taxon>Candidatus Geothermincolaceae</taxon>
        <taxon>Candidatus Solincola</taxon>
    </lineage>
</organism>
<evidence type="ECO:0000256" key="2">
    <source>
        <dbReference type="SAM" id="SignalP"/>
    </source>
</evidence>
<protein>
    <recommendedName>
        <fullName evidence="5">Lipoprotein</fullName>
    </recommendedName>
</protein>
<feature type="region of interest" description="Disordered" evidence="1">
    <location>
        <begin position="26"/>
        <end position="75"/>
    </location>
</feature>
<sequence>MKKGLTLLVLLALMVFLFATVGCGEKKTTTSTPEGDVTVSEDDDSGSETVTGDDGDTTYKADDKAPSEDDLGSPIYPGAKYVEGSGGTVTTATDGETSTMSSGEFTTTDSYAKVVEWYIGKLGTPYVADNVDAIWMPDGSHGGYDASTVQVTAGDGKVTITIANLGL</sequence>
<proteinExistence type="predicted"/>
<evidence type="ECO:0008006" key="5">
    <source>
        <dbReference type="Google" id="ProtNLM"/>
    </source>
</evidence>
<dbReference type="AlphaFoldDB" id="A0A1F2WPE7"/>
<keyword evidence="2" id="KW-0732">Signal</keyword>
<dbReference type="EMBL" id="MELK01000020">
    <property type="protein sequence ID" value="OFW58737.1"/>
    <property type="molecule type" value="Genomic_DNA"/>
</dbReference>
<evidence type="ECO:0000313" key="3">
    <source>
        <dbReference type="EMBL" id="OFW58737.1"/>
    </source>
</evidence>
<reference evidence="3 4" key="1">
    <citation type="journal article" date="2016" name="Nat. Commun.">
        <title>Thousands of microbial genomes shed light on interconnected biogeochemical processes in an aquifer system.</title>
        <authorList>
            <person name="Anantharaman K."/>
            <person name="Brown C.T."/>
            <person name="Hug L.A."/>
            <person name="Sharon I."/>
            <person name="Castelle C.J."/>
            <person name="Probst A.J."/>
            <person name="Thomas B.C."/>
            <person name="Singh A."/>
            <person name="Wilkins M.J."/>
            <person name="Karaoz U."/>
            <person name="Brodie E.L."/>
            <person name="Williams K.H."/>
            <person name="Hubbard S.S."/>
            <person name="Banfield J.F."/>
        </authorList>
    </citation>
    <scope>NUCLEOTIDE SEQUENCE [LARGE SCALE GENOMIC DNA]</scope>
</reference>
<accession>A0A1F2WPE7</accession>
<gene>
    <name evidence="3" type="ORF">A2Y75_10605</name>
</gene>
<feature type="compositionally biased region" description="Basic and acidic residues" evidence="1">
    <location>
        <begin position="57"/>
        <end position="67"/>
    </location>
</feature>
<feature type="chain" id="PRO_5038937958" description="Lipoprotein" evidence="2">
    <location>
        <begin position="20"/>
        <end position="167"/>
    </location>
</feature>
<name>A0A1F2WPE7_9ACTN</name>
<evidence type="ECO:0000313" key="4">
    <source>
        <dbReference type="Proteomes" id="UP000177876"/>
    </source>
</evidence>
<dbReference type="Proteomes" id="UP000177876">
    <property type="component" value="Unassembled WGS sequence"/>
</dbReference>
<evidence type="ECO:0000256" key="1">
    <source>
        <dbReference type="SAM" id="MobiDB-lite"/>
    </source>
</evidence>